<dbReference type="RefSeq" id="WP_184707556.1">
    <property type="nucleotide sequence ID" value="NZ_JACHBG010000011.1"/>
</dbReference>
<sequence length="633" mass="70470">MQLKIAYEDGSGREILALSGDETYFIGENGPSSNLPPSATVVKLRGSHVSSPQFALRRSGSNWLIQHYGRNPTRLDDQPLRAGMPVAVQAGMSIWVPNVMIELFEPVAVTETIALFPEQERVLALQTQIHERLLKDTQYDRLVKSSDFGRDETRSRIRERLDTFIKEALDQTPQDLTLLIVKNAVYRWLARRVARTTRRDVSANAAELAREDQDNRRLFDVGKALINSLQLKLNFESTRSDFLQLDTRFGTAFQARQNLFNAGDRYEIAHAHLRSNIEDLMYRWGTISELMDLDIISEIMVTRYDEIYVEKFGLLERYPFAFANERQLMTVIERIGIDSKRSINESEAMADFRMPDGSRVNAVIPPLAVKGACLTIRKFGGKSRLDINKLISAGALNEPMKAFLEAAVRARKNIVVSGGTGSGKTTLLNSLSQFIPIGERVVAVEDTSELQLDGVHVVYLQSRPKTAESETSVTIRDLVRNALRMRPDRIIVGECRGAEAIDMLQAMNTGHAGSMTTAHANTPHDMMTRLEVMVLQGQSSLPVTAIRQQIVAAVELVVQLNRLSNGRRAITEISEVIGIDPETGMIIVEPIFNLVGRVGGGAIHSFTGYLPSFVAELIDVGEDGSIGKLDMFV</sequence>
<dbReference type="Proteomes" id="UP000565576">
    <property type="component" value="Unassembled WGS sequence"/>
</dbReference>
<organism evidence="3 4">
    <name type="scientific">Rhizobium lusitanum</name>
    <dbReference type="NCBI Taxonomy" id="293958"/>
    <lineage>
        <taxon>Bacteria</taxon>
        <taxon>Pseudomonadati</taxon>
        <taxon>Pseudomonadota</taxon>
        <taxon>Alphaproteobacteria</taxon>
        <taxon>Hyphomicrobiales</taxon>
        <taxon>Rhizobiaceae</taxon>
        <taxon>Rhizobium/Agrobacterium group</taxon>
        <taxon>Rhizobium</taxon>
    </lineage>
</organism>
<protein>
    <submittedName>
        <fullName evidence="3">Pilus assembly protein CpaF</fullName>
    </submittedName>
</protein>
<dbReference type="InterPro" id="IPR050921">
    <property type="entry name" value="T4SS_GSP_E_ATPase"/>
</dbReference>
<dbReference type="InterPro" id="IPR001482">
    <property type="entry name" value="T2SS/T4SS_dom"/>
</dbReference>
<gene>
    <name evidence="3" type="ORF">GGD46_004353</name>
</gene>
<dbReference type="Gene3D" id="3.40.50.300">
    <property type="entry name" value="P-loop containing nucleotide triphosphate hydrolases"/>
    <property type="match status" value="1"/>
</dbReference>
<dbReference type="AlphaFoldDB" id="A0A7X0ITS5"/>
<comment type="similarity">
    <text evidence="1">Belongs to the GSP E family.</text>
</comment>
<dbReference type="PANTHER" id="PTHR30486:SF15">
    <property type="entry name" value="TYPE II_IV SECRETION SYSTEM ATPASE"/>
    <property type="match status" value="1"/>
</dbReference>
<dbReference type="InterPro" id="IPR027417">
    <property type="entry name" value="P-loop_NTPase"/>
</dbReference>
<dbReference type="SUPFAM" id="SSF52540">
    <property type="entry name" value="P-loop containing nucleoside triphosphate hydrolases"/>
    <property type="match status" value="1"/>
</dbReference>
<feature type="domain" description="Bacterial type II secretion system protein E" evidence="2">
    <location>
        <begin position="287"/>
        <end position="562"/>
    </location>
</feature>
<evidence type="ECO:0000259" key="2">
    <source>
        <dbReference type="Pfam" id="PF00437"/>
    </source>
</evidence>
<dbReference type="GO" id="GO:0016887">
    <property type="term" value="F:ATP hydrolysis activity"/>
    <property type="evidence" value="ECO:0007669"/>
    <property type="project" value="InterPro"/>
</dbReference>
<dbReference type="InterPro" id="IPR008984">
    <property type="entry name" value="SMAD_FHA_dom_sf"/>
</dbReference>
<dbReference type="SUPFAM" id="SSF49879">
    <property type="entry name" value="SMAD/FHA domain"/>
    <property type="match status" value="1"/>
</dbReference>
<reference evidence="3 4" key="1">
    <citation type="submission" date="2020-08" db="EMBL/GenBank/DDBJ databases">
        <title>Genomic Encyclopedia of Type Strains, Phase IV (KMG-V): Genome sequencing to study the core and pangenomes of soil and plant-associated prokaryotes.</title>
        <authorList>
            <person name="Whitman W."/>
        </authorList>
    </citation>
    <scope>NUCLEOTIDE SEQUENCE [LARGE SCALE GENOMIC DNA]</scope>
    <source>
        <strain evidence="3 4">SEMIA 4060</strain>
    </source>
</reference>
<dbReference type="Gene3D" id="3.30.450.380">
    <property type="match status" value="1"/>
</dbReference>
<name>A0A7X0ITS5_9HYPH</name>
<proteinExistence type="inferred from homology"/>
<evidence type="ECO:0000313" key="3">
    <source>
        <dbReference type="EMBL" id="MBB6487053.1"/>
    </source>
</evidence>
<evidence type="ECO:0000256" key="1">
    <source>
        <dbReference type="ARBA" id="ARBA00006611"/>
    </source>
</evidence>
<accession>A0A7X0ITS5</accession>
<dbReference type="CDD" id="cd01130">
    <property type="entry name" value="VirB11-like_ATPase"/>
    <property type="match status" value="1"/>
</dbReference>
<dbReference type="PANTHER" id="PTHR30486">
    <property type="entry name" value="TWITCHING MOTILITY PROTEIN PILT"/>
    <property type="match status" value="1"/>
</dbReference>
<comment type="caution">
    <text evidence="3">The sequence shown here is derived from an EMBL/GenBank/DDBJ whole genome shotgun (WGS) entry which is preliminary data.</text>
</comment>
<dbReference type="Pfam" id="PF00437">
    <property type="entry name" value="T2SSE"/>
    <property type="match status" value="1"/>
</dbReference>
<evidence type="ECO:0000313" key="4">
    <source>
        <dbReference type="Proteomes" id="UP000565576"/>
    </source>
</evidence>
<dbReference type="EMBL" id="JACHBG010000011">
    <property type="protein sequence ID" value="MBB6487053.1"/>
    <property type="molecule type" value="Genomic_DNA"/>
</dbReference>